<dbReference type="OrthoDB" id="3203662at2"/>
<dbReference type="Gene3D" id="1.10.630.10">
    <property type="entry name" value="Cytochrome P450"/>
    <property type="match status" value="1"/>
</dbReference>
<dbReference type="PROSITE" id="PS00086">
    <property type="entry name" value="CYTOCHROME_P450"/>
    <property type="match status" value="1"/>
</dbReference>
<gene>
    <name evidence="8" type="ORF">EDD29_2462</name>
</gene>
<accession>A0A3N1CUF9</accession>
<dbReference type="InterPro" id="IPR002397">
    <property type="entry name" value="Cyt_P450_B"/>
</dbReference>
<proteinExistence type="inferred from homology"/>
<dbReference type="Pfam" id="PF00067">
    <property type="entry name" value="p450"/>
    <property type="match status" value="1"/>
</dbReference>
<evidence type="ECO:0000256" key="4">
    <source>
        <dbReference type="ARBA" id="ARBA00023002"/>
    </source>
</evidence>
<dbReference type="PANTHER" id="PTHR46696">
    <property type="entry name" value="P450, PUTATIVE (EUROFUNG)-RELATED"/>
    <property type="match status" value="1"/>
</dbReference>
<dbReference type="FunFam" id="1.10.630.10:FF:000018">
    <property type="entry name" value="Cytochrome P450 monooxygenase"/>
    <property type="match status" value="1"/>
</dbReference>
<comment type="caution">
    <text evidence="8">The sequence shown here is derived from an EMBL/GenBank/DDBJ whole genome shotgun (WGS) entry which is preliminary data.</text>
</comment>
<dbReference type="RefSeq" id="WP_123664487.1">
    <property type="nucleotide sequence ID" value="NZ_RJKE01000001.1"/>
</dbReference>
<dbReference type="GO" id="GO:0005506">
    <property type="term" value="F:iron ion binding"/>
    <property type="evidence" value="ECO:0007669"/>
    <property type="project" value="InterPro"/>
</dbReference>
<evidence type="ECO:0000256" key="2">
    <source>
        <dbReference type="ARBA" id="ARBA00022617"/>
    </source>
</evidence>
<dbReference type="PRINTS" id="PR00385">
    <property type="entry name" value="P450"/>
</dbReference>
<keyword evidence="4 7" id="KW-0560">Oxidoreductase</keyword>
<reference evidence="8 9" key="1">
    <citation type="submission" date="2018-11" db="EMBL/GenBank/DDBJ databases">
        <title>Sequencing the genomes of 1000 actinobacteria strains.</title>
        <authorList>
            <person name="Klenk H.-P."/>
        </authorList>
    </citation>
    <scope>NUCLEOTIDE SEQUENCE [LARGE SCALE GENOMIC DNA]</scope>
    <source>
        <strain evidence="8 9">DSM 44254</strain>
    </source>
</reference>
<dbReference type="EMBL" id="RJKE01000001">
    <property type="protein sequence ID" value="ROO84930.1"/>
    <property type="molecule type" value="Genomic_DNA"/>
</dbReference>
<evidence type="ECO:0000256" key="1">
    <source>
        <dbReference type="ARBA" id="ARBA00010617"/>
    </source>
</evidence>
<dbReference type="GO" id="GO:0036199">
    <property type="term" value="F:cholest-4-en-3-one 26-monooxygenase activity"/>
    <property type="evidence" value="ECO:0007669"/>
    <property type="project" value="TreeGrafter"/>
</dbReference>
<dbReference type="GO" id="GO:0020037">
    <property type="term" value="F:heme binding"/>
    <property type="evidence" value="ECO:0007669"/>
    <property type="project" value="InterPro"/>
</dbReference>
<dbReference type="PRINTS" id="PR00359">
    <property type="entry name" value="BP450"/>
</dbReference>
<keyword evidence="6 7" id="KW-0503">Monooxygenase</keyword>
<dbReference type="CDD" id="cd11033">
    <property type="entry name" value="CYP142-like"/>
    <property type="match status" value="1"/>
</dbReference>
<evidence type="ECO:0000256" key="6">
    <source>
        <dbReference type="ARBA" id="ARBA00023033"/>
    </source>
</evidence>
<evidence type="ECO:0000313" key="8">
    <source>
        <dbReference type="EMBL" id="ROO84930.1"/>
    </source>
</evidence>
<dbReference type="PANTHER" id="PTHR46696:SF4">
    <property type="entry name" value="BIOTIN BIOSYNTHESIS CYTOCHROME P450"/>
    <property type="match status" value="1"/>
</dbReference>
<keyword evidence="2 7" id="KW-0349">Heme</keyword>
<dbReference type="GO" id="GO:0008395">
    <property type="term" value="F:steroid hydroxylase activity"/>
    <property type="evidence" value="ECO:0007669"/>
    <property type="project" value="TreeGrafter"/>
</dbReference>
<evidence type="ECO:0000256" key="7">
    <source>
        <dbReference type="RuleBase" id="RU000461"/>
    </source>
</evidence>
<dbReference type="AlphaFoldDB" id="A0A3N1CUF9"/>
<dbReference type="GO" id="GO:0006707">
    <property type="term" value="P:cholesterol catabolic process"/>
    <property type="evidence" value="ECO:0007669"/>
    <property type="project" value="TreeGrafter"/>
</dbReference>
<dbReference type="InterPro" id="IPR036396">
    <property type="entry name" value="Cyt_P450_sf"/>
</dbReference>
<keyword evidence="9" id="KW-1185">Reference proteome</keyword>
<sequence>MPDKADLPANPSINLISGEFWGRNPHEEMTWMRENAPVYWDANAGVWGVSKHADLKRASRMPEVFSNAQGIRADAFPLPMMIDMDDPQHKMRRKLVSSGFTPRRVSDQESYLRRICDEIIDEVCERGECDFVSDIAALLPLIVIGDALGVAPSDRATLLRWSDDMLSGLTGGDDPDMLIKAGEAFSGFTEYAAGAAAERRGCPMDDLLSILVHAEIDGDRLDQDSVVQESLLILIGGDETTRHVISGGMYQLALHPGQRQSLIDDPSRIPTAVEEMLRWVSPIKNMNRTATRDFEFNGSRISEGDKVLLLYPSANRDADVFADPFRFDVARTPNDHIAFGNGPHFCLGNSLARLELKVMFEQLLTRLPDLEPVDDTEPAYRPANFVSGYESMKVRFTPTPKIAH</sequence>
<keyword evidence="3 7" id="KW-0479">Metal-binding</keyword>
<comment type="similarity">
    <text evidence="1 7">Belongs to the cytochrome P450 family.</text>
</comment>
<dbReference type="InterPro" id="IPR017972">
    <property type="entry name" value="Cyt_P450_CS"/>
</dbReference>
<evidence type="ECO:0000256" key="5">
    <source>
        <dbReference type="ARBA" id="ARBA00023004"/>
    </source>
</evidence>
<dbReference type="Proteomes" id="UP000272400">
    <property type="component" value="Unassembled WGS sequence"/>
</dbReference>
<keyword evidence="5 7" id="KW-0408">Iron</keyword>
<dbReference type="InterPro" id="IPR001128">
    <property type="entry name" value="Cyt_P450"/>
</dbReference>
<evidence type="ECO:0000256" key="3">
    <source>
        <dbReference type="ARBA" id="ARBA00022723"/>
    </source>
</evidence>
<protein>
    <submittedName>
        <fullName evidence="8">Cytochrome P450 family 142 subfamily A polypeptide 1</fullName>
    </submittedName>
</protein>
<organism evidence="8 9">
    <name type="scientific">Actinocorallia herbida</name>
    <dbReference type="NCBI Taxonomy" id="58109"/>
    <lineage>
        <taxon>Bacteria</taxon>
        <taxon>Bacillati</taxon>
        <taxon>Actinomycetota</taxon>
        <taxon>Actinomycetes</taxon>
        <taxon>Streptosporangiales</taxon>
        <taxon>Thermomonosporaceae</taxon>
        <taxon>Actinocorallia</taxon>
    </lineage>
</organism>
<dbReference type="SUPFAM" id="SSF48264">
    <property type="entry name" value="Cytochrome P450"/>
    <property type="match status" value="1"/>
</dbReference>
<evidence type="ECO:0000313" key="9">
    <source>
        <dbReference type="Proteomes" id="UP000272400"/>
    </source>
</evidence>
<name>A0A3N1CUF9_9ACTN</name>